<dbReference type="SUPFAM" id="SSF46955">
    <property type="entry name" value="Putative DNA-binding domain"/>
    <property type="match status" value="1"/>
</dbReference>
<dbReference type="AlphaFoldDB" id="A0A916VRV9"/>
<gene>
    <name evidence="1" type="ORF">GCM10011498_26170</name>
</gene>
<dbReference type="InterPro" id="IPR009061">
    <property type="entry name" value="DNA-bd_dom_put_sf"/>
</dbReference>
<accession>A0A916VRV9</accession>
<protein>
    <recommendedName>
        <fullName evidence="3">Terminase small subunit</fullName>
    </recommendedName>
</protein>
<reference evidence="1" key="1">
    <citation type="journal article" date="2014" name="Int. J. Syst. Evol. Microbiol.">
        <title>Complete genome sequence of Corynebacterium casei LMG S-19264T (=DSM 44701T), isolated from a smear-ripened cheese.</title>
        <authorList>
            <consortium name="US DOE Joint Genome Institute (JGI-PGF)"/>
            <person name="Walter F."/>
            <person name="Albersmeier A."/>
            <person name="Kalinowski J."/>
            <person name="Ruckert C."/>
        </authorList>
    </citation>
    <scope>NUCLEOTIDE SEQUENCE</scope>
    <source>
        <strain evidence="1">CGMCC 1.15880</strain>
    </source>
</reference>
<organism evidence="1 2">
    <name type="scientific">Neptunicoccus cionae</name>
    <dbReference type="NCBI Taxonomy" id="2035344"/>
    <lineage>
        <taxon>Bacteria</taxon>
        <taxon>Pseudomonadati</taxon>
        <taxon>Pseudomonadota</taxon>
        <taxon>Alphaproteobacteria</taxon>
        <taxon>Rhodobacterales</taxon>
        <taxon>Paracoccaceae</taxon>
        <taxon>Neptunicoccus</taxon>
    </lineage>
</organism>
<dbReference type="RefSeq" id="WP_188676041.1">
    <property type="nucleotide sequence ID" value="NZ_BMKA01000003.1"/>
</dbReference>
<comment type="caution">
    <text evidence="1">The sequence shown here is derived from an EMBL/GenBank/DDBJ whole genome shotgun (WGS) entry which is preliminary data.</text>
</comment>
<proteinExistence type="predicted"/>
<evidence type="ECO:0000313" key="1">
    <source>
        <dbReference type="EMBL" id="GGA23988.1"/>
    </source>
</evidence>
<sequence length="196" mass="21471">MTPASPEPLLNRGQIAQCFNVSENTINKWVSKGMPVETEGGNGVAYEFRFSECELWFKEAQQAAAAEKAAANEFVAQRRMEFLGVEKTDARAGFTPAQMRELAQAELVWMQAAKQRGALVPTDEMVELLDTVFSEMRAGLDGLPDWLEREFSLSGEGVAAVIKYNDGILRAVQHAIKEAALAGELDADDPLDSGFL</sequence>
<dbReference type="EMBL" id="BMKA01000003">
    <property type="protein sequence ID" value="GGA23988.1"/>
    <property type="molecule type" value="Genomic_DNA"/>
</dbReference>
<dbReference type="InterPro" id="IPR010906">
    <property type="entry name" value="Phage_lambda_Nu1_terminase-ssu"/>
</dbReference>
<name>A0A916VRV9_9RHOB</name>
<dbReference type="Proteomes" id="UP000628017">
    <property type="component" value="Unassembled WGS sequence"/>
</dbReference>
<evidence type="ECO:0008006" key="3">
    <source>
        <dbReference type="Google" id="ProtNLM"/>
    </source>
</evidence>
<evidence type="ECO:0000313" key="2">
    <source>
        <dbReference type="Proteomes" id="UP000628017"/>
    </source>
</evidence>
<dbReference type="Gene3D" id="1.10.10.10">
    <property type="entry name" value="Winged helix-like DNA-binding domain superfamily/Winged helix DNA-binding domain"/>
    <property type="match status" value="1"/>
</dbReference>
<reference evidence="1" key="2">
    <citation type="submission" date="2020-09" db="EMBL/GenBank/DDBJ databases">
        <authorList>
            <person name="Sun Q."/>
            <person name="Zhou Y."/>
        </authorList>
    </citation>
    <scope>NUCLEOTIDE SEQUENCE</scope>
    <source>
        <strain evidence="1">CGMCC 1.15880</strain>
    </source>
</reference>
<keyword evidence="2" id="KW-1185">Reference proteome</keyword>
<dbReference type="InterPro" id="IPR036388">
    <property type="entry name" value="WH-like_DNA-bd_sf"/>
</dbReference>
<dbReference type="Pfam" id="PF07471">
    <property type="entry name" value="Phage_Nu1"/>
    <property type="match status" value="1"/>
</dbReference>